<feature type="region of interest" description="Disordered" evidence="1">
    <location>
        <begin position="14"/>
        <end position="41"/>
    </location>
</feature>
<dbReference type="eggNOG" id="ENOG502TK2N">
    <property type="taxonomic scope" value="Eukaryota"/>
</dbReference>
<feature type="compositionally biased region" description="Polar residues" evidence="1">
    <location>
        <begin position="25"/>
        <end position="41"/>
    </location>
</feature>
<name>E3M945_CAERE</name>
<dbReference type="AlphaFoldDB" id="E3M945"/>
<evidence type="ECO:0000256" key="1">
    <source>
        <dbReference type="SAM" id="MobiDB-lite"/>
    </source>
</evidence>
<dbReference type="Gene3D" id="3.40.33.10">
    <property type="entry name" value="CAP"/>
    <property type="match status" value="1"/>
</dbReference>
<dbReference type="HOGENOM" id="CLU_019147_0_0_1"/>
<evidence type="ECO:0008006" key="4">
    <source>
        <dbReference type="Google" id="ProtNLM"/>
    </source>
</evidence>
<sequence length="457" mass="53227">MSDIEKYATDFLKKNSRGNKESNSRRGSFTIFDSNGQSTSIPGSQCHKRYKNKDGLCVAKNPEEESYYGNVRHIFEDVNQIRKKYSKTYNVPNMYRLIWSEDLLKNLQNMNWNNGFKRSCITWRYVKLNSYIKPSIEPKLNTFFKKNPLDRRLFIRNSSATTLDSLEFLNPLQKFIACIRQSNAISFVCLLGTEGKFTMFDSSGQSKETPGSNCLKRYRNDNGICVAIKPEEESYFGRQLDFMSDINQIRRRYAKEYRVPNMHQLTWSNELVEVLDPLDITGVRAKAKKAWRYGALYTYDNTIYQIEKDVTFFFESNRTAKKDHIKTFVETAYRLEFLNPLQKTIGCGRKEENGITYVICLLGPEGNFTIFDTTFQSQLTAGSKCDKGYYNEDGLCIVQIPTQEPIIDYRKMAEEERNKASTEEPESEPLLENHGNRLSLRFLFSFLIAKWFHSVLN</sequence>
<feature type="compositionally biased region" description="Basic and acidic residues" evidence="1">
    <location>
        <begin position="14"/>
        <end position="24"/>
    </location>
</feature>
<reference evidence="2" key="1">
    <citation type="submission" date="2007-07" db="EMBL/GenBank/DDBJ databases">
        <title>PCAP assembly of the Caenorhabditis remanei genome.</title>
        <authorList>
            <consortium name="The Caenorhabditis remanei Sequencing Consortium"/>
            <person name="Wilson R.K."/>
        </authorList>
    </citation>
    <scope>NUCLEOTIDE SEQUENCE [LARGE SCALE GENOMIC DNA]</scope>
    <source>
        <strain evidence="2">PB4641</strain>
    </source>
</reference>
<dbReference type="OrthoDB" id="5787317at2759"/>
<protein>
    <recommendedName>
        <fullName evidence="4">SCP domain-containing protein</fullName>
    </recommendedName>
</protein>
<dbReference type="EMBL" id="DS268430">
    <property type="protein sequence ID" value="EFO96281.1"/>
    <property type="molecule type" value="Genomic_DNA"/>
</dbReference>
<proteinExistence type="predicted"/>
<evidence type="ECO:0000313" key="2">
    <source>
        <dbReference type="EMBL" id="EFO96281.1"/>
    </source>
</evidence>
<organism evidence="3">
    <name type="scientific">Caenorhabditis remanei</name>
    <name type="common">Caenorhabditis vulgaris</name>
    <dbReference type="NCBI Taxonomy" id="31234"/>
    <lineage>
        <taxon>Eukaryota</taxon>
        <taxon>Metazoa</taxon>
        <taxon>Ecdysozoa</taxon>
        <taxon>Nematoda</taxon>
        <taxon>Chromadorea</taxon>
        <taxon>Rhabditida</taxon>
        <taxon>Rhabditina</taxon>
        <taxon>Rhabditomorpha</taxon>
        <taxon>Rhabditoidea</taxon>
        <taxon>Rhabditidae</taxon>
        <taxon>Peloderinae</taxon>
        <taxon>Caenorhabditis</taxon>
    </lineage>
</organism>
<gene>
    <name evidence="2" type="ORF">CRE_14620</name>
</gene>
<dbReference type="InterPro" id="IPR035940">
    <property type="entry name" value="CAP_sf"/>
</dbReference>
<dbReference type="Proteomes" id="UP000008281">
    <property type="component" value="Unassembled WGS sequence"/>
</dbReference>
<dbReference type="InParanoid" id="E3M945"/>
<accession>E3M945</accession>
<keyword evidence="3" id="KW-1185">Reference proteome</keyword>
<evidence type="ECO:0000313" key="3">
    <source>
        <dbReference type="Proteomes" id="UP000008281"/>
    </source>
</evidence>
<dbReference type="OMA" id="CLAGYEN"/>